<feature type="transmembrane region" description="Helical" evidence="9">
    <location>
        <begin position="147"/>
        <end position="166"/>
    </location>
</feature>
<evidence type="ECO:0000256" key="7">
    <source>
        <dbReference type="ARBA" id="ARBA00023136"/>
    </source>
</evidence>
<dbReference type="GO" id="GO:0022857">
    <property type="term" value="F:transmembrane transporter activity"/>
    <property type="evidence" value="ECO:0007669"/>
    <property type="project" value="InterPro"/>
</dbReference>
<dbReference type="InterPro" id="IPR004638">
    <property type="entry name" value="EmrB-like"/>
</dbReference>
<feature type="transmembrane region" description="Helical" evidence="9">
    <location>
        <begin position="86"/>
        <end position="103"/>
    </location>
</feature>
<feature type="transmembrane region" description="Helical" evidence="9">
    <location>
        <begin position="109"/>
        <end position="127"/>
    </location>
</feature>
<dbReference type="InterPro" id="IPR005829">
    <property type="entry name" value="Sugar_transporter_CS"/>
</dbReference>
<dbReference type="AlphaFoldDB" id="A0A6A9V1P5"/>
<dbReference type="PANTHER" id="PTHR23501">
    <property type="entry name" value="MAJOR FACILITATOR SUPERFAMILY"/>
    <property type="match status" value="1"/>
</dbReference>
<dbReference type="Gene3D" id="1.20.1250.20">
    <property type="entry name" value="MFS general substrate transporter like domains"/>
    <property type="match status" value="1"/>
</dbReference>
<sequence>MTTPPATAAPATGLHPRVRTIFVGLMCGMLVASISQTIVSPAMPIIVAELGGIEHYSWLATAAMLVAAVTTPIVGKLSDLYGRRGFYIAGLVVFMVGSVLSGLAQNFGWLVAARALQGAGMGVLMPLSQTIIGDVIPPRQRGKYQGLMGAVFGFSSIAGPLAGGAITDHFGWRWLFFITIPVGVAALFFIVKFLHLDHVQRRAKVDVKGAVLLSVALVAILLATSWGGTSYPWGSWQVIGLYAVGALALAVFIPLELRTEEPILPLRMFRSRVFTFSAVASLAVAMAMFGAIFYIPVYAQGVLGVNATNSGLIVMPMSVAMIGTSMVIGLLITRTGRYKGLMLAGTVVVLVGFWLLTRVHYGSSNLQLTAAMVVIGLGLGACMQTYTLVVQNAVEARDMGVATAATQFFRSAGATVGVAVLGTVMTTQLAPAIGRHLPPGAGAAAGQVDAGSVLDPTVLAGLPPAVAEAIRMGLGEAMHVVFLTALPLAALAIVATVFIPALPLRDTLAPAVAVETETAEVPPVPAHAAAGETAPDGSGEPARHAVDEAVEVR</sequence>
<feature type="compositionally biased region" description="Basic and acidic residues" evidence="8">
    <location>
        <begin position="541"/>
        <end position="553"/>
    </location>
</feature>
<evidence type="ECO:0000256" key="4">
    <source>
        <dbReference type="ARBA" id="ARBA00022475"/>
    </source>
</evidence>
<feature type="transmembrane region" description="Helical" evidence="9">
    <location>
        <begin position="55"/>
        <end position="74"/>
    </location>
</feature>
<keyword evidence="7 9" id="KW-0472">Membrane</keyword>
<proteinExistence type="inferred from homology"/>
<feature type="transmembrane region" description="Helical" evidence="9">
    <location>
        <begin position="172"/>
        <end position="195"/>
    </location>
</feature>
<comment type="subcellular location">
    <subcellularLocation>
        <location evidence="1">Cell membrane</location>
        <topology evidence="1">Multi-pass membrane protein</topology>
    </subcellularLocation>
</comment>
<gene>
    <name evidence="11" type="ORF">GC722_16020</name>
</gene>
<keyword evidence="6 9" id="KW-1133">Transmembrane helix</keyword>
<dbReference type="NCBIfam" id="TIGR00711">
    <property type="entry name" value="efflux_EmrB"/>
    <property type="match status" value="1"/>
</dbReference>
<dbReference type="PRINTS" id="PR01036">
    <property type="entry name" value="TCRTETB"/>
</dbReference>
<dbReference type="Proteomes" id="UP000435304">
    <property type="component" value="Unassembled WGS sequence"/>
</dbReference>
<evidence type="ECO:0000256" key="8">
    <source>
        <dbReference type="SAM" id="MobiDB-lite"/>
    </source>
</evidence>
<feature type="region of interest" description="Disordered" evidence="8">
    <location>
        <begin position="519"/>
        <end position="553"/>
    </location>
</feature>
<dbReference type="GO" id="GO:0005886">
    <property type="term" value="C:plasma membrane"/>
    <property type="evidence" value="ECO:0007669"/>
    <property type="project" value="UniProtKB-SubCell"/>
</dbReference>
<dbReference type="PROSITE" id="PS50850">
    <property type="entry name" value="MFS"/>
    <property type="match status" value="1"/>
</dbReference>
<keyword evidence="4" id="KW-1003">Cell membrane</keyword>
<dbReference type="Gene3D" id="1.20.1720.10">
    <property type="entry name" value="Multidrug resistance protein D"/>
    <property type="match status" value="1"/>
</dbReference>
<dbReference type="InterPro" id="IPR036259">
    <property type="entry name" value="MFS_trans_sf"/>
</dbReference>
<evidence type="ECO:0000256" key="9">
    <source>
        <dbReference type="SAM" id="Phobius"/>
    </source>
</evidence>
<accession>A0A6A9V1P5</accession>
<feature type="transmembrane region" description="Helical" evidence="9">
    <location>
        <begin position="311"/>
        <end position="333"/>
    </location>
</feature>
<name>A0A6A9V1P5_9ACTN</name>
<comment type="caution">
    <text evidence="11">The sequence shown here is derived from an EMBL/GenBank/DDBJ whole genome shotgun (WGS) entry which is preliminary data.</text>
</comment>
<dbReference type="Pfam" id="PF07690">
    <property type="entry name" value="MFS_1"/>
    <property type="match status" value="1"/>
</dbReference>
<feature type="transmembrane region" description="Helical" evidence="9">
    <location>
        <begin position="368"/>
        <end position="389"/>
    </location>
</feature>
<evidence type="ECO:0000256" key="6">
    <source>
        <dbReference type="ARBA" id="ARBA00022989"/>
    </source>
</evidence>
<feature type="transmembrane region" description="Helical" evidence="9">
    <location>
        <begin position="233"/>
        <end position="253"/>
    </location>
</feature>
<dbReference type="PANTHER" id="PTHR23501:SF197">
    <property type="entry name" value="COMD"/>
    <property type="match status" value="1"/>
</dbReference>
<dbReference type="EMBL" id="WPCU01000010">
    <property type="protein sequence ID" value="MVA77510.1"/>
    <property type="molecule type" value="Genomic_DNA"/>
</dbReference>
<dbReference type="InterPro" id="IPR011701">
    <property type="entry name" value="MFS"/>
</dbReference>
<evidence type="ECO:0000313" key="12">
    <source>
        <dbReference type="Proteomes" id="UP000435304"/>
    </source>
</evidence>
<dbReference type="PROSITE" id="PS00216">
    <property type="entry name" value="SUGAR_TRANSPORT_1"/>
    <property type="match status" value="1"/>
</dbReference>
<reference evidence="11 12" key="1">
    <citation type="submission" date="2019-12" db="EMBL/GenBank/DDBJ databases">
        <title>Auraticoccus cholistani sp. nov., an actinomycete isolated from soil of Cholistan desert.</title>
        <authorList>
            <person name="Cheema M.T."/>
        </authorList>
    </citation>
    <scope>NUCLEOTIDE SEQUENCE [LARGE SCALE GENOMIC DNA]</scope>
    <source>
        <strain evidence="11 12">F435</strain>
    </source>
</reference>
<feature type="transmembrane region" description="Helical" evidence="9">
    <location>
        <begin position="480"/>
        <end position="502"/>
    </location>
</feature>
<comment type="similarity">
    <text evidence="2">Belongs to the major facilitator superfamily. TCR/Tet family.</text>
</comment>
<dbReference type="SUPFAM" id="SSF103473">
    <property type="entry name" value="MFS general substrate transporter"/>
    <property type="match status" value="1"/>
</dbReference>
<keyword evidence="12" id="KW-1185">Reference proteome</keyword>
<evidence type="ECO:0000313" key="11">
    <source>
        <dbReference type="EMBL" id="MVA77510.1"/>
    </source>
</evidence>
<feature type="domain" description="Major facilitator superfamily (MFS) profile" evidence="10">
    <location>
        <begin position="21"/>
        <end position="504"/>
    </location>
</feature>
<evidence type="ECO:0000256" key="1">
    <source>
        <dbReference type="ARBA" id="ARBA00004651"/>
    </source>
</evidence>
<protein>
    <submittedName>
        <fullName evidence="11">DHA2 family efflux MFS transporter permease subunit</fullName>
    </submittedName>
</protein>
<dbReference type="CDD" id="cd17502">
    <property type="entry name" value="MFS_Azr1_MDR_like"/>
    <property type="match status" value="1"/>
</dbReference>
<evidence type="ECO:0000259" key="10">
    <source>
        <dbReference type="PROSITE" id="PS50850"/>
    </source>
</evidence>
<organism evidence="11 12">
    <name type="scientific">Auraticoccus cholistanensis</name>
    <dbReference type="NCBI Taxonomy" id="2656650"/>
    <lineage>
        <taxon>Bacteria</taxon>
        <taxon>Bacillati</taxon>
        <taxon>Actinomycetota</taxon>
        <taxon>Actinomycetes</taxon>
        <taxon>Propionibacteriales</taxon>
        <taxon>Propionibacteriaceae</taxon>
        <taxon>Auraticoccus</taxon>
    </lineage>
</organism>
<evidence type="ECO:0000256" key="3">
    <source>
        <dbReference type="ARBA" id="ARBA00022448"/>
    </source>
</evidence>
<feature type="transmembrane region" description="Helical" evidence="9">
    <location>
        <begin position="21"/>
        <end position="43"/>
    </location>
</feature>
<dbReference type="InterPro" id="IPR020846">
    <property type="entry name" value="MFS_dom"/>
</dbReference>
<keyword evidence="5 9" id="KW-0812">Transmembrane</keyword>
<evidence type="ECO:0000256" key="5">
    <source>
        <dbReference type="ARBA" id="ARBA00022692"/>
    </source>
</evidence>
<dbReference type="FunFam" id="1.20.1720.10:FF:000004">
    <property type="entry name" value="EmrB/QacA family drug resistance transporter"/>
    <property type="match status" value="1"/>
</dbReference>
<evidence type="ECO:0000256" key="2">
    <source>
        <dbReference type="ARBA" id="ARBA00007520"/>
    </source>
</evidence>
<feature type="compositionally biased region" description="Low complexity" evidence="8">
    <location>
        <begin position="519"/>
        <end position="530"/>
    </location>
</feature>
<feature type="transmembrane region" description="Helical" evidence="9">
    <location>
        <begin position="273"/>
        <end position="299"/>
    </location>
</feature>
<dbReference type="RefSeq" id="WP_156611747.1">
    <property type="nucleotide sequence ID" value="NZ_WPCU01000010.1"/>
</dbReference>
<feature type="transmembrane region" description="Helical" evidence="9">
    <location>
        <begin position="340"/>
        <end position="356"/>
    </location>
</feature>
<keyword evidence="3" id="KW-0813">Transport</keyword>
<feature type="transmembrane region" description="Helical" evidence="9">
    <location>
        <begin position="207"/>
        <end position="227"/>
    </location>
</feature>